<dbReference type="PANTHER" id="PTHR24198">
    <property type="entry name" value="ANKYRIN REPEAT AND PROTEIN KINASE DOMAIN-CONTAINING PROTEIN"/>
    <property type="match status" value="1"/>
</dbReference>
<dbReference type="Proteomes" id="UP001215598">
    <property type="component" value="Unassembled WGS sequence"/>
</dbReference>
<keyword evidence="5" id="KW-1185">Reference proteome</keyword>
<dbReference type="PROSITE" id="PS50088">
    <property type="entry name" value="ANK_REPEAT"/>
    <property type="match status" value="1"/>
</dbReference>
<evidence type="ECO:0008006" key="6">
    <source>
        <dbReference type="Google" id="ProtNLM"/>
    </source>
</evidence>
<name>A0AAD7NMS8_9AGAR</name>
<proteinExistence type="predicted"/>
<evidence type="ECO:0000313" key="4">
    <source>
        <dbReference type="EMBL" id="KAJ7767626.1"/>
    </source>
</evidence>
<dbReference type="SMART" id="SM00248">
    <property type="entry name" value="ANK"/>
    <property type="match status" value="2"/>
</dbReference>
<dbReference type="InterPro" id="IPR036770">
    <property type="entry name" value="Ankyrin_rpt-contain_sf"/>
</dbReference>
<dbReference type="InterPro" id="IPR002110">
    <property type="entry name" value="Ankyrin_rpt"/>
</dbReference>
<evidence type="ECO:0000256" key="3">
    <source>
        <dbReference type="PROSITE-ProRule" id="PRU00023"/>
    </source>
</evidence>
<evidence type="ECO:0000313" key="5">
    <source>
        <dbReference type="Proteomes" id="UP001215598"/>
    </source>
</evidence>
<keyword evidence="1" id="KW-0677">Repeat</keyword>
<sequence>MSDGATSLFIASKKGHTDIVKVLLAQNANIDAHMTNSKRETSLFIASKNGHSEIIKILSDKKAETKRGATRQILNTLKFKR</sequence>
<keyword evidence="2 3" id="KW-0040">ANK repeat</keyword>
<dbReference type="SUPFAM" id="SSF48403">
    <property type="entry name" value="Ankyrin repeat"/>
    <property type="match status" value="1"/>
</dbReference>
<dbReference type="Pfam" id="PF12796">
    <property type="entry name" value="Ank_2"/>
    <property type="match status" value="1"/>
</dbReference>
<reference evidence="4" key="1">
    <citation type="submission" date="2023-03" db="EMBL/GenBank/DDBJ databases">
        <title>Massive genome expansion in bonnet fungi (Mycena s.s.) driven by repeated elements and novel gene families across ecological guilds.</title>
        <authorList>
            <consortium name="Lawrence Berkeley National Laboratory"/>
            <person name="Harder C.B."/>
            <person name="Miyauchi S."/>
            <person name="Viragh M."/>
            <person name="Kuo A."/>
            <person name="Thoen E."/>
            <person name="Andreopoulos B."/>
            <person name="Lu D."/>
            <person name="Skrede I."/>
            <person name="Drula E."/>
            <person name="Henrissat B."/>
            <person name="Morin E."/>
            <person name="Kohler A."/>
            <person name="Barry K."/>
            <person name="LaButti K."/>
            <person name="Morin E."/>
            <person name="Salamov A."/>
            <person name="Lipzen A."/>
            <person name="Mereny Z."/>
            <person name="Hegedus B."/>
            <person name="Baldrian P."/>
            <person name="Stursova M."/>
            <person name="Weitz H."/>
            <person name="Taylor A."/>
            <person name="Grigoriev I.V."/>
            <person name="Nagy L.G."/>
            <person name="Martin F."/>
            <person name="Kauserud H."/>
        </authorList>
    </citation>
    <scope>NUCLEOTIDE SEQUENCE</scope>
    <source>
        <strain evidence="4">CBHHK182m</strain>
    </source>
</reference>
<accession>A0AAD7NMS8</accession>
<evidence type="ECO:0000256" key="1">
    <source>
        <dbReference type="ARBA" id="ARBA00022737"/>
    </source>
</evidence>
<comment type="caution">
    <text evidence="4">The sequence shown here is derived from an EMBL/GenBank/DDBJ whole genome shotgun (WGS) entry which is preliminary data.</text>
</comment>
<dbReference type="EMBL" id="JARKIB010000021">
    <property type="protein sequence ID" value="KAJ7767626.1"/>
    <property type="molecule type" value="Genomic_DNA"/>
</dbReference>
<protein>
    <recommendedName>
        <fullName evidence="6">Ankyrin repeat protein</fullName>
    </recommendedName>
</protein>
<dbReference type="Gene3D" id="1.25.40.20">
    <property type="entry name" value="Ankyrin repeat-containing domain"/>
    <property type="match status" value="1"/>
</dbReference>
<gene>
    <name evidence="4" type="ORF">B0H16DRAFT_1520241</name>
</gene>
<dbReference type="AlphaFoldDB" id="A0AAD7NMS8"/>
<dbReference type="PANTHER" id="PTHR24198:SF165">
    <property type="entry name" value="ANKYRIN REPEAT-CONTAINING PROTEIN-RELATED"/>
    <property type="match status" value="1"/>
</dbReference>
<evidence type="ECO:0000256" key="2">
    <source>
        <dbReference type="ARBA" id="ARBA00023043"/>
    </source>
</evidence>
<organism evidence="4 5">
    <name type="scientific">Mycena metata</name>
    <dbReference type="NCBI Taxonomy" id="1033252"/>
    <lineage>
        <taxon>Eukaryota</taxon>
        <taxon>Fungi</taxon>
        <taxon>Dikarya</taxon>
        <taxon>Basidiomycota</taxon>
        <taxon>Agaricomycotina</taxon>
        <taxon>Agaricomycetes</taxon>
        <taxon>Agaricomycetidae</taxon>
        <taxon>Agaricales</taxon>
        <taxon>Marasmiineae</taxon>
        <taxon>Mycenaceae</taxon>
        <taxon>Mycena</taxon>
    </lineage>
</organism>
<feature type="repeat" description="ANK" evidence="3">
    <location>
        <begin position="3"/>
        <end position="35"/>
    </location>
</feature>
<dbReference type="PROSITE" id="PS50297">
    <property type="entry name" value="ANK_REP_REGION"/>
    <property type="match status" value="1"/>
</dbReference>